<keyword evidence="7" id="KW-0479">Metal-binding</keyword>
<dbReference type="RefSeq" id="WP_344601580.1">
    <property type="nucleotide sequence ID" value="NZ_BAAAHE010000007.1"/>
</dbReference>
<dbReference type="InterPro" id="IPR050344">
    <property type="entry name" value="Peptidase_M1_aminopeptidases"/>
</dbReference>
<evidence type="ECO:0000259" key="15">
    <source>
        <dbReference type="Pfam" id="PF17900"/>
    </source>
</evidence>
<feature type="domain" description="Peptidase M1 membrane alanine aminopeptidase" evidence="14">
    <location>
        <begin position="322"/>
        <end position="463"/>
    </location>
</feature>
<dbReference type="CDD" id="cd09603">
    <property type="entry name" value="M1_APN_like"/>
    <property type="match status" value="1"/>
</dbReference>
<evidence type="ECO:0000256" key="8">
    <source>
        <dbReference type="ARBA" id="ARBA00022801"/>
    </source>
</evidence>
<dbReference type="SUPFAM" id="SSF55486">
    <property type="entry name" value="Metalloproteases ('zincins'), catalytic domain"/>
    <property type="match status" value="1"/>
</dbReference>
<evidence type="ECO:0000256" key="10">
    <source>
        <dbReference type="ARBA" id="ARBA00023049"/>
    </source>
</evidence>
<feature type="chain" id="PRO_5047282421" description="Aminopeptidase N" evidence="13">
    <location>
        <begin position="33"/>
        <end position="481"/>
    </location>
</feature>
<keyword evidence="10" id="KW-0482">Metalloprotease</keyword>
<dbReference type="EMBL" id="BAAAHE010000007">
    <property type="protein sequence ID" value="GAA0607401.1"/>
    <property type="molecule type" value="Genomic_DNA"/>
</dbReference>
<evidence type="ECO:0000256" key="11">
    <source>
        <dbReference type="ARBA" id="ARBA00029811"/>
    </source>
</evidence>
<evidence type="ECO:0000256" key="3">
    <source>
        <dbReference type="ARBA" id="ARBA00010136"/>
    </source>
</evidence>
<comment type="cofactor">
    <cofactor evidence="2">
        <name>Zn(2+)</name>
        <dbReference type="ChEBI" id="CHEBI:29105"/>
    </cofactor>
</comment>
<dbReference type="Pfam" id="PF01433">
    <property type="entry name" value="Peptidase_M1"/>
    <property type="match status" value="1"/>
</dbReference>
<dbReference type="InterPro" id="IPR014782">
    <property type="entry name" value="Peptidase_M1_dom"/>
</dbReference>
<dbReference type="Pfam" id="PF17900">
    <property type="entry name" value="Peptidase_M1_N"/>
    <property type="match status" value="1"/>
</dbReference>
<gene>
    <name evidence="16" type="ORF">GCM10009547_06660</name>
</gene>
<evidence type="ECO:0000256" key="12">
    <source>
        <dbReference type="ARBA" id="ARBA00031533"/>
    </source>
</evidence>
<evidence type="ECO:0000256" key="9">
    <source>
        <dbReference type="ARBA" id="ARBA00022833"/>
    </source>
</evidence>
<evidence type="ECO:0000256" key="7">
    <source>
        <dbReference type="ARBA" id="ARBA00022723"/>
    </source>
</evidence>
<evidence type="ECO:0000256" key="5">
    <source>
        <dbReference type="ARBA" id="ARBA00015611"/>
    </source>
</evidence>
<keyword evidence="8" id="KW-0378">Hydrolase</keyword>
<dbReference type="Proteomes" id="UP001500957">
    <property type="component" value="Unassembled WGS sequence"/>
</dbReference>
<keyword evidence="17" id="KW-1185">Reference proteome</keyword>
<sequence length="481" mass="51876">MRRFRLPLRSGLALATAALVGAVLTAPGNAQAQDAFVPGAAGVGDSYFPGDGNGGYDVDHYDLAVRYDPLPGHLAGVATIRAKATQNLARFNLDLVGLNVRKVTVDGAAARFTRSGQELEITPAAGLIRGRTFTAVVTYDGIPDPTLSGTEARGFHRTLTGAVFTGQPHVATAWFPVNDHPKDRATYTVTVDVPAGLTAVSNGVLAERRSAAGRSVWTWRADDPMASYLVVLAIGDLDLKAYTKEGIRYWDAVDRILGPNFARDALAQQSTVIATLAEMFGPYPYDIGGAIVHAAAAEFALETQTRPVYSPKFFVPGGSGVGVVVHELAHQWFGDNLRLADWRNIWVNEGFASYAQWLYTERTGGQSAAKRFAETWEAYADDPDFWSVRIGDPGAENLFHGAVYVRGAMTLHQLRQVVGDSTFFRMLRSWATKRAGDAVTISEFVAHAKKVSGRDLGRFFDTWLFTGSRPTLPGPGGPAPS</sequence>
<feature type="signal peptide" evidence="13">
    <location>
        <begin position="1"/>
        <end position="32"/>
    </location>
</feature>
<keyword evidence="9" id="KW-0862">Zinc</keyword>
<dbReference type="SUPFAM" id="SSF63737">
    <property type="entry name" value="Leukotriene A4 hydrolase N-terminal domain"/>
    <property type="match status" value="1"/>
</dbReference>
<evidence type="ECO:0000313" key="16">
    <source>
        <dbReference type="EMBL" id="GAA0607401.1"/>
    </source>
</evidence>
<keyword evidence="6" id="KW-0645">Protease</keyword>
<dbReference type="InterPro" id="IPR001930">
    <property type="entry name" value="Peptidase_M1"/>
</dbReference>
<evidence type="ECO:0000256" key="1">
    <source>
        <dbReference type="ARBA" id="ARBA00000098"/>
    </source>
</evidence>
<accession>A0ABN1GAE4</accession>
<evidence type="ECO:0000259" key="14">
    <source>
        <dbReference type="Pfam" id="PF01433"/>
    </source>
</evidence>
<dbReference type="PANTHER" id="PTHR11533:SF297">
    <property type="entry name" value="AMINOPEPTIDASE N"/>
    <property type="match status" value="1"/>
</dbReference>
<dbReference type="InterPro" id="IPR027268">
    <property type="entry name" value="Peptidase_M4/M1_CTD_sf"/>
</dbReference>
<dbReference type="Gene3D" id="1.10.390.10">
    <property type="entry name" value="Neutral Protease Domain 2"/>
    <property type="match status" value="1"/>
</dbReference>
<comment type="catalytic activity">
    <reaction evidence="1">
        <text>Release of an N-terminal amino acid, Xaa-|-Yaa- from a peptide, amide or arylamide. Xaa is preferably Ala, but may be most amino acids including Pro (slow action). When a terminal hydrophobic residue is followed by a prolyl residue, the two may be released as an intact Xaa-Pro dipeptide.</text>
        <dbReference type="EC" id="3.4.11.2"/>
    </reaction>
</comment>
<name>A0ABN1GAE4_9ACTN</name>
<dbReference type="PRINTS" id="PR00756">
    <property type="entry name" value="ALADIPTASE"/>
</dbReference>
<evidence type="ECO:0000256" key="4">
    <source>
        <dbReference type="ARBA" id="ARBA00012564"/>
    </source>
</evidence>
<reference evidence="16 17" key="1">
    <citation type="journal article" date="2019" name="Int. J. Syst. Evol. Microbiol.">
        <title>The Global Catalogue of Microorganisms (GCM) 10K type strain sequencing project: providing services to taxonomists for standard genome sequencing and annotation.</title>
        <authorList>
            <consortium name="The Broad Institute Genomics Platform"/>
            <consortium name="The Broad Institute Genome Sequencing Center for Infectious Disease"/>
            <person name="Wu L."/>
            <person name="Ma J."/>
        </authorList>
    </citation>
    <scope>NUCLEOTIDE SEQUENCE [LARGE SCALE GENOMIC DNA]</scope>
    <source>
        <strain evidence="16 17">JCM 10671</strain>
    </source>
</reference>
<dbReference type="InterPro" id="IPR045357">
    <property type="entry name" value="Aminopeptidase_N-like_N"/>
</dbReference>
<organism evidence="16 17">
    <name type="scientific">Sporichthya brevicatena</name>
    <dbReference type="NCBI Taxonomy" id="171442"/>
    <lineage>
        <taxon>Bacteria</taxon>
        <taxon>Bacillati</taxon>
        <taxon>Actinomycetota</taxon>
        <taxon>Actinomycetes</taxon>
        <taxon>Sporichthyales</taxon>
        <taxon>Sporichthyaceae</taxon>
        <taxon>Sporichthya</taxon>
    </lineage>
</organism>
<evidence type="ECO:0000313" key="17">
    <source>
        <dbReference type="Proteomes" id="UP001500957"/>
    </source>
</evidence>
<evidence type="ECO:0000256" key="2">
    <source>
        <dbReference type="ARBA" id="ARBA00001947"/>
    </source>
</evidence>
<dbReference type="PANTHER" id="PTHR11533">
    <property type="entry name" value="PROTEASE M1 ZINC METALLOPROTEASE"/>
    <property type="match status" value="1"/>
</dbReference>
<feature type="domain" description="Aminopeptidase N-like N-terminal" evidence="15">
    <location>
        <begin position="59"/>
        <end position="229"/>
    </location>
</feature>
<evidence type="ECO:0000256" key="13">
    <source>
        <dbReference type="SAM" id="SignalP"/>
    </source>
</evidence>
<comment type="similarity">
    <text evidence="3">Belongs to the peptidase M1 family.</text>
</comment>
<dbReference type="Gene3D" id="2.60.40.1730">
    <property type="entry name" value="tricorn interacting facor f3 domain"/>
    <property type="match status" value="1"/>
</dbReference>
<dbReference type="InterPro" id="IPR042097">
    <property type="entry name" value="Aminopeptidase_N-like_N_sf"/>
</dbReference>
<comment type="caution">
    <text evidence="16">The sequence shown here is derived from an EMBL/GenBank/DDBJ whole genome shotgun (WGS) entry which is preliminary data.</text>
</comment>
<evidence type="ECO:0000256" key="6">
    <source>
        <dbReference type="ARBA" id="ARBA00022670"/>
    </source>
</evidence>
<protein>
    <recommendedName>
        <fullName evidence="5">Aminopeptidase N</fullName>
        <ecNumber evidence="4">3.4.11.2</ecNumber>
    </recommendedName>
    <alternativeName>
        <fullName evidence="11">Alanine aminopeptidase</fullName>
    </alternativeName>
    <alternativeName>
        <fullName evidence="12">Lysyl aminopeptidase</fullName>
    </alternativeName>
</protein>
<proteinExistence type="inferred from homology"/>
<dbReference type="EC" id="3.4.11.2" evidence="4"/>
<keyword evidence="13" id="KW-0732">Signal</keyword>